<dbReference type="SUPFAM" id="SSF54631">
    <property type="entry name" value="CBS-domain pair"/>
    <property type="match status" value="3"/>
</dbReference>
<dbReference type="SMART" id="SM00116">
    <property type="entry name" value="CBS"/>
    <property type="match status" value="4"/>
</dbReference>
<evidence type="ECO:0000256" key="2">
    <source>
        <dbReference type="PROSITE-ProRule" id="PRU00703"/>
    </source>
</evidence>
<dbReference type="PANTHER" id="PTHR43080">
    <property type="entry name" value="CBS DOMAIN-CONTAINING PROTEIN CBSX3, MITOCHONDRIAL"/>
    <property type="match status" value="1"/>
</dbReference>
<dbReference type="InterPro" id="IPR046342">
    <property type="entry name" value="CBS_dom_sf"/>
</dbReference>
<protein>
    <submittedName>
        <fullName evidence="4">Inosine 5'-monophosphate dehydrogenase</fullName>
    </submittedName>
</protein>
<evidence type="ECO:0000313" key="4">
    <source>
        <dbReference type="EMBL" id="QDV43704.1"/>
    </source>
</evidence>
<feature type="domain" description="CBS" evidence="3">
    <location>
        <begin position="82"/>
        <end position="139"/>
    </location>
</feature>
<dbReference type="AlphaFoldDB" id="A0A518HSA5"/>
<feature type="domain" description="CBS" evidence="3">
    <location>
        <begin position="232"/>
        <end position="290"/>
    </location>
</feature>
<dbReference type="OrthoDB" id="9790355at2"/>
<dbReference type="Proteomes" id="UP000319004">
    <property type="component" value="Chromosome"/>
</dbReference>
<feature type="domain" description="CBS" evidence="3">
    <location>
        <begin position="149"/>
        <end position="206"/>
    </location>
</feature>
<dbReference type="EMBL" id="CP037423">
    <property type="protein sequence ID" value="QDV43704.1"/>
    <property type="molecule type" value="Genomic_DNA"/>
</dbReference>
<dbReference type="PROSITE" id="PS51371">
    <property type="entry name" value="CBS"/>
    <property type="match status" value="4"/>
</dbReference>
<accession>A0A518HSA5</accession>
<keyword evidence="5" id="KW-1185">Reference proteome</keyword>
<dbReference type="InterPro" id="IPR000644">
    <property type="entry name" value="CBS_dom"/>
</dbReference>
<sequence length="311" mass="34262">MNEVKVAQDFMRRKLVTLSPHTKVLDGVARLLRDNISGAPVVDDQNQYVGVFSEKACMKALSGSVAAAIELGISAPKVREFMKRDLITLSQDDDVFRSIDHILSKRISGAPVVDANGNFLGIFSEKTAMRVLVAALYDQVPGTNVGSYMNLDRNRIIDENDCLHDVARKFEETPYRRLPILHGEKLAGQVSRRDVLRAQHRIALEVADRVRRNGASESISESAKDREVGEFADTTALTLGPNADILQIAQLFLNSPYRRVPIVSGGTLVGQISRRDLLEAAADLLRPDPARHQASPLYLSPLADSLPPSMR</sequence>
<dbReference type="InterPro" id="IPR051257">
    <property type="entry name" value="Diverse_CBS-Domain"/>
</dbReference>
<dbReference type="KEGG" id="snep:Enr13x_35610"/>
<dbReference type="PANTHER" id="PTHR43080:SF26">
    <property type="entry name" value="REGULATORY PROTEIN"/>
    <property type="match status" value="1"/>
</dbReference>
<proteinExistence type="predicted"/>
<name>A0A518HSA5_9BACT</name>
<evidence type="ECO:0000259" key="3">
    <source>
        <dbReference type="PROSITE" id="PS51371"/>
    </source>
</evidence>
<evidence type="ECO:0000256" key="1">
    <source>
        <dbReference type="ARBA" id="ARBA00023122"/>
    </source>
</evidence>
<dbReference type="CDD" id="cd02205">
    <property type="entry name" value="CBS_pair_SF"/>
    <property type="match status" value="1"/>
</dbReference>
<dbReference type="Gene3D" id="3.10.580.10">
    <property type="entry name" value="CBS-domain"/>
    <property type="match status" value="3"/>
</dbReference>
<dbReference type="Pfam" id="PF00571">
    <property type="entry name" value="CBS"/>
    <property type="match status" value="4"/>
</dbReference>
<feature type="domain" description="CBS" evidence="3">
    <location>
        <begin position="11"/>
        <end position="67"/>
    </location>
</feature>
<evidence type="ECO:0000313" key="5">
    <source>
        <dbReference type="Proteomes" id="UP000319004"/>
    </source>
</evidence>
<organism evidence="4 5">
    <name type="scientific">Stieleria neptunia</name>
    <dbReference type="NCBI Taxonomy" id="2527979"/>
    <lineage>
        <taxon>Bacteria</taxon>
        <taxon>Pseudomonadati</taxon>
        <taxon>Planctomycetota</taxon>
        <taxon>Planctomycetia</taxon>
        <taxon>Pirellulales</taxon>
        <taxon>Pirellulaceae</taxon>
        <taxon>Stieleria</taxon>
    </lineage>
</organism>
<dbReference type="RefSeq" id="WP_145387990.1">
    <property type="nucleotide sequence ID" value="NZ_CP037423.1"/>
</dbReference>
<reference evidence="4 5" key="1">
    <citation type="submission" date="2019-03" db="EMBL/GenBank/DDBJ databases">
        <title>Deep-cultivation of Planctomycetes and their phenomic and genomic characterization uncovers novel biology.</title>
        <authorList>
            <person name="Wiegand S."/>
            <person name="Jogler M."/>
            <person name="Boedeker C."/>
            <person name="Pinto D."/>
            <person name="Vollmers J."/>
            <person name="Rivas-Marin E."/>
            <person name="Kohn T."/>
            <person name="Peeters S.H."/>
            <person name="Heuer A."/>
            <person name="Rast P."/>
            <person name="Oberbeckmann S."/>
            <person name="Bunk B."/>
            <person name="Jeske O."/>
            <person name="Meyerdierks A."/>
            <person name="Storesund J.E."/>
            <person name="Kallscheuer N."/>
            <person name="Luecker S."/>
            <person name="Lage O.M."/>
            <person name="Pohl T."/>
            <person name="Merkel B.J."/>
            <person name="Hornburger P."/>
            <person name="Mueller R.-W."/>
            <person name="Bruemmer F."/>
            <person name="Labrenz M."/>
            <person name="Spormann A.M."/>
            <person name="Op den Camp H."/>
            <person name="Overmann J."/>
            <person name="Amann R."/>
            <person name="Jetten M.S.M."/>
            <person name="Mascher T."/>
            <person name="Medema M.H."/>
            <person name="Devos D.P."/>
            <person name="Kaster A.-K."/>
            <person name="Ovreas L."/>
            <person name="Rohde M."/>
            <person name="Galperin M.Y."/>
            <person name="Jogler C."/>
        </authorList>
    </citation>
    <scope>NUCLEOTIDE SEQUENCE [LARGE SCALE GENOMIC DNA]</scope>
    <source>
        <strain evidence="4 5">Enr13</strain>
    </source>
</reference>
<keyword evidence="1 2" id="KW-0129">CBS domain</keyword>
<gene>
    <name evidence="4" type="ORF">Enr13x_35610</name>
</gene>